<dbReference type="InterPro" id="IPR019796">
    <property type="entry name" value="G6P_DH_AS"/>
</dbReference>
<dbReference type="SUPFAM" id="SSF55347">
    <property type="entry name" value="Glyceraldehyde-3-phosphate dehydrogenase-like, C-terminal domain"/>
    <property type="match status" value="1"/>
</dbReference>
<keyword evidence="13" id="KW-1185">Reference proteome</keyword>
<evidence type="ECO:0000256" key="8">
    <source>
        <dbReference type="ARBA" id="ARBA00023277"/>
    </source>
</evidence>
<dbReference type="Proteomes" id="UP000037751">
    <property type="component" value="Unassembled WGS sequence"/>
</dbReference>
<comment type="similarity">
    <text evidence="2 9">Belongs to the glucose-6-phosphate dehydrogenase family.</text>
</comment>
<dbReference type="VEuPathDB" id="FungiDB:Malapachy_0535"/>
<evidence type="ECO:0000256" key="6">
    <source>
        <dbReference type="ARBA" id="ARBA00022857"/>
    </source>
</evidence>
<dbReference type="GO" id="GO:0006006">
    <property type="term" value="P:glucose metabolic process"/>
    <property type="evidence" value="ECO:0007669"/>
    <property type="project" value="UniProtKB-KW"/>
</dbReference>
<evidence type="ECO:0000313" key="13">
    <source>
        <dbReference type="Proteomes" id="UP000037751"/>
    </source>
</evidence>
<dbReference type="RefSeq" id="XP_017990493.1">
    <property type="nucleotide sequence ID" value="XM_018135052.1"/>
</dbReference>
<evidence type="ECO:0000256" key="7">
    <source>
        <dbReference type="ARBA" id="ARBA00023002"/>
    </source>
</evidence>
<evidence type="ECO:0000256" key="1">
    <source>
        <dbReference type="ARBA" id="ARBA00004937"/>
    </source>
</evidence>
<dbReference type="GO" id="GO:0004345">
    <property type="term" value="F:glucose-6-phosphate dehydrogenase activity"/>
    <property type="evidence" value="ECO:0007669"/>
    <property type="project" value="UniProtKB-EC"/>
</dbReference>
<gene>
    <name evidence="12" type="ORF">Malapachy_0535</name>
</gene>
<dbReference type="Gene3D" id="3.30.360.10">
    <property type="entry name" value="Dihydrodipicolinate Reductase, domain 2"/>
    <property type="match status" value="1"/>
</dbReference>
<comment type="caution">
    <text evidence="12">The sequence shown here is derived from an EMBL/GenBank/DDBJ whole genome shotgun (WGS) entry which is preliminary data.</text>
</comment>
<feature type="domain" description="Glucose-6-phosphate dehydrogenase NAD-binding" evidence="10">
    <location>
        <begin position="15"/>
        <end position="191"/>
    </location>
</feature>
<dbReference type="AlphaFoldDB" id="A0A0M8MSP8"/>
<dbReference type="PIRSF" id="PIRSF000110">
    <property type="entry name" value="G6PD"/>
    <property type="match status" value="1"/>
</dbReference>
<dbReference type="PANTHER" id="PTHR23429">
    <property type="entry name" value="GLUCOSE-6-PHOSPHATE 1-DEHYDROGENASE G6PD"/>
    <property type="match status" value="1"/>
</dbReference>
<evidence type="ECO:0000259" key="11">
    <source>
        <dbReference type="Pfam" id="PF02781"/>
    </source>
</evidence>
<dbReference type="SUPFAM" id="SSF51735">
    <property type="entry name" value="NAD(P)-binding Rossmann-fold domains"/>
    <property type="match status" value="1"/>
</dbReference>
<keyword evidence="8 9" id="KW-0119">Carbohydrate metabolism</keyword>
<dbReference type="Pfam" id="PF02781">
    <property type="entry name" value="G6PD_C"/>
    <property type="match status" value="1"/>
</dbReference>
<dbReference type="InterPro" id="IPR022675">
    <property type="entry name" value="G6P_DH_C"/>
</dbReference>
<dbReference type="EC" id="1.1.1.49" evidence="3 9"/>
<dbReference type="HAMAP" id="MF_00966">
    <property type="entry name" value="G6PD"/>
    <property type="match status" value="1"/>
</dbReference>
<dbReference type="InterPro" id="IPR036291">
    <property type="entry name" value="NAD(P)-bd_dom_sf"/>
</dbReference>
<keyword evidence="6 9" id="KW-0521">NADP</keyword>
<evidence type="ECO:0000256" key="3">
    <source>
        <dbReference type="ARBA" id="ARBA00013019"/>
    </source>
</evidence>
<organism evidence="12 13">
    <name type="scientific">Malassezia pachydermatis</name>
    <dbReference type="NCBI Taxonomy" id="77020"/>
    <lineage>
        <taxon>Eukaryota</taxon>
        <taxon>Fungi</taxon>
        <taxon>Dikarya</taxon>
        <taxon>Basidiomycota</taxon>
        <taxon>Ustilaginomycotina</taxon>
        <taxon>Malasseziomycetes</taxon>
        <taxon>Malasseziales</taxon>
        <taxon>Malasseziaceae</taxon>
        <taxon>Malassezia</taxon>
    </lineage>
</organism>
<dbReference type="PRINTS" id="PR00079">
    <property type="entry name" value="G6PDHDRGNASE"/>
</dbReference>
<protein>
    <recommendedName>
        <fullName evidence="4 9">Glucose-6-phosphate 1-dehydrogenase</fullName>
        <ecNumber evidence="3 9">1.1.1.49</ecNumber>
    </recommendedName>
</protein>
<proteinExistence type="inferred from homology"/>
<evidence type="ECO:0000313" key="12">
    <source>
        <dbReference type="EMBL" id="KOS12861.1"/>
    </source>
</evidence>
<dbReference type="PANTHER" id="PTHR23429:SF0">
    <property type="entry name" value="GLUCOSE-6-PHOSPHATE 1-DEHYDROGENASE"/>
    <property type="match status" value="1"/>
</dbReference>
<sequence length="501" mass="57598">MSTNTAKLENETAIIVLGASGDLARKKTFPALLRLYIHGDLPKDTFILGYARTKMSQEEFHQRISEHFNNGTDEEKKQFLSKCRYISGQYDDVASFENLNKEITEWEDERGGENRNRIFYFALPPNVFVPVSKHLRKVCYSENGVNRVVVEKPFGRDLESCQKMLEEMKSMWAEKETYRIDHYLGKEMIKNIIPLRFGNAFIDHMLNSWMVDNVQITFKEPFGTDGRGGYFDKFGIIRDIQQNHLCQVFSLLAMDEPTDFSSEAIRDAKVKLLRSVRPISLEDVLLGQYVAANGKPGYKDDDTVPDDSNTPTFAALVLHVDNYRWRGVPFIMKAGKALDEGKVEIRIQFRDLDHKLDDKLERNELVMRVQPGEALYIMINAKIPGKASATVPVELDLTYKNRFQGYYIPEAYEALILDCINGEHSNFVRDDELEASWSIFTPLLHAIDAGRVPCKPYEYGSRGPEELNDFIGKFGYRRPENYNWPETNVQELCANSESPEE</sequence>
<feature type="domain" description="Glucose-6-phosphate dehydrogenase C-terminal" evidence="11">
    <location>
        <begin position="194"/>
        <end position="475"/>
    </location>
</feature>
<dbReference type="InterPro" id="IPR022674">
    <property type="entry name" value="G6P_DH_NAD-bd"/>
</dbReference>
<evidence type="ECO:0000256" key="4">
    <source>
        <dbReference type="ARBA" id="ARBA00020444"/>
    </source>
</evidence>
<dbReference type="InterPro" id="IPR001282">
    <property type="entry name" value="G6P_DH"/>
</dbReference>
<dbReference type="OrthoDB" id="60984at2759"/>
<dbReference type="GO" id="GO:0005829">
    <property type="term" value="C:cytosol"/>
    <property type="evidence" value="ECO:0007669"/>
    <property type="project" value="TreeGrafter"/>
</dbReference>
<dbReference type="STRING" id="77020.A0A0M8MSP8"/>
<keyword evidence="7 9" id="KW-0560">Oxidoreductase</keyword>
<dbReference type="Gene3D" id="3.40.50.720">
    <property type="entry name" value="NAD(P)-binding Rossmann-like Domain"/>
    <property type="match status" value="1"/>
</dbReference>
<dbReference type="UniPathway" id="UPA00115">
    <property type="reaction ID" value="UER00408"/>
</dbReference>
<dbReference type="NCBIfam" id="TIGR00871">
    <property type="entry name" value="zwf"/>
    <property type="match status" value="1"/>
</dbReference>
<evidence type="ECO:0000256" key="9">
    <source>
        <dbReference type="RuleBase" id="RU362120"/>
    </source>
</evidence>
<evidence type="ECO:0000256" key="5">
    <source>
        <dbReference type="ARBA" id="ARBA00022526"/>
    </source>
</evidence>
<dbReference type="GeneID" id="28726927"/>
<dbReference type="GO" id="GO:0009051">
    <property type="term" value="P:pentose-phosphate shunt, oxidative branch"/>
    <property type="evidence" value="ECO:0007669"/>
    <property type="project" value="TreeGrafter"/>
</dbReference>
<dbReference type="GO" id="GO:0050661">
    <property type="term" value="F:NADP binding"/>
    <property type="evidence" value="ECO:0007669"/>
    <property type="project" value="InterPro"/>
</dbReference>
<evidence type="ECO:0000259" key="10">
    <source>
        <dbReference type="Pfam" id="PF00479"/>
    </source>
</evidence>
<reference evidence="12 13" key="1">
    <citation type="submission" date="2015-07" db="EMBL/GenBank/DDBJ databases">
        <title>Draft Genome Sequence of Malassezia furfur CBS1878 and Malassezia pachydermatis CBS1879.</title>
        <authorList>
            <person name="Triana S."/>
            <person name="Ohm R."/>
            <person name="Gonzalez A."/>
            <person name="DeCock H."/>
            <person name="Restrepo S."/>
            <person name="Celis A."/>
        </authorList>
    </citation>
    <scope>NUCLEOTIDE SEQUENCE [LARGE SCALE GENOMIC DNA]</scope>
    <source>
        <strain evidence="12 13">CBS 1879</strain>
    </source>
</reference>
<keyword evidence="5 9" id="KW-0313">Glucose metabolism</keyword>
<accession>A0A0M8MSP8</accession>
<comment type="pathway">
    <text evidence="1 9">Carbohydrate degradation; pentose phosphate pathway; D-ribulose 5-phosphate from D-glucose 6-phosphate (oxidative stage): step 1/3.</text>
</comment>
<dbReference type="Pfam" id="PF00479">
    <property type="entry name" value="G6PD_N"/>
    <property type="match status" value="1"/>
</dbReference>
<evidence type="ECO:0000256" key="2">
    <source>
        <dbReference type="ARBA" id="ARBA00009975"/>
    </source>
</evidence>
<name>A0A0M8MSP8_9BASI</name>
<comment type="catalytic activity">
    <reaction evidence="9">
        <text>D-glucose 6-phosphate + NADP(+) = 6-phospho-D-glucono-1,5-lactone + NADPH + H(+)</text>
        <dbReference type="Rhea" id="RHEA:15841"/>
        <dbReference type="ChEBI" id="CHEBI:15378"/>
        <dbReference type="ChEBI" id="CHEBI:57783"/>
        <dbReference type="ChEBI" id="CHEBI:57955"/>
        <dbReference type="ChEBI" id="CHEBI:58349"/>
        <dbReference type="ChEBI" id="CHEBI:61548"/>
        <dbReference type="EC" id="1.1.1.49"/>
    </reaction>
</comment>
<dbReference type="PROSITE" id="PS00069">
    <property type="entry name" value="G6P_DEHYDROGENASE"/>
    <property type="match status" value="1"/>
</dbReference>
<comment type="function">
    <text evidence="9">Catalyzes the rate-limiting step of the oxidative pentose-phosphate pathway, which represents a route for the dissimilation of carbohydrates besides glycolysis.</text>
</comment>
<dbReference type="EMBL" id="LGAV01000008">
    <property type="protein sequence ID" value="KOS12861.1"/>
    <property type="molecule type" value="Genomic_DNA"/>
</dbReference>